<feature type="domain" description="Major facilitator superfamily (MFS) profile" evidence="6">
    <location>
        <begin position="105"/>
        <end position="549"/>
    </location>
</feature>
<evidence type="ECO:0000313" key="8">
    <source>
        <dbReference type="Proteomes" id="UP000837801"/>
    </source>
</evidence>
<feature type="transmembrane region" description="Helical" evidence="5">
    <location>
        <begin position="476"/>
        <end position="498"/>
    </location>
</feature>
<keyword evidence="3 5" id="KW-1133">Transmembrane helix</keyword>
<feature type="transmembrane region" description="Helical" evidence="5">
    <location>
        <begin position="234"/>
        <end position="259"/>
    </location>
</feature>
<sequence length="554" mass="61107">MALSRFIRDSFWGRLAYHLSGHKIFAHKEDKPGYVVPEKYLVGFGAQSNEGKGSPSESSIAIAGETDTPVDSTESPQIKSQDIIVEWDAPDDPDNPQNWPVYQKVFFAVEIGFLTVSVYMGSAIYTPGIEEIRADFDISRIEATLPLSLFVIGYGVGPMVFSPMSENVIFGRTSIYIVTLFIFFILQIPTALSKNIASLCVLRIITGFFASPALATGGASIADVFSMPYMPVGIAMWSIAAVCGPSLGPLIGSVFAQLIGWRWTFWFMLIISGIAFLVLGFFLPETHQDTLLHRKAKRLRALTGNPNITSNGEIANRKLTKKELAIDILWRPFEITIFEPVVLLINVYIALIYSILYLWFEAFPIVFLGTYHFNLIELGVSYVGVMIGILIGACFYIPIIYRQFTKKLLNGEGVAPEVFIPIAIVGACLMPIGIFIFGWSATPSQHWIGPIIGTGIFAMGAFIIFQTLFNYLGMSFYRYLASVYASNDLFRSLCAGALPLVGDPLFENLGSEKFPVGWGSSILGFICVLMIAIPVLFYLNGVKLRARSKYAGEG</sequence>
<dbReference type="CDD" id="cd17323">
    <property type="entry name" value="MFS_Tpo1_MDR_like"/>
    <property type="match status" value="1"/>
</dbReference>
<comment type="caution">
    <text evidence="7">The sequence shown here is derived from an EMBL/GenBank/DDBJ whole genome shotgun (WGS) entry which is preliminary data.</text>
</comment>
<evidence type="ECO:0000256" key="3">
    <source>
        <dbReference type="ARBA" id="ARBA00022989"/>
    </source>
</evidence>
<dbReference type="PROSITE" id="PS50850">
    <property type="entry name" value="MFS"/>
    <property type="match status" value="1"/>
</dbReference>
<feature type="transmembrane region" description="Helical" evidence="5">
    <location>
        <begin position="105"/>
        <end position="125"/>
    </location>
</feature>
<evidence type="ECO:0000259" key="6">
    <source>
        <dbReference type="PROSITE" id="PS50850"/>
    </source>
</evidence>
<evidence type="ECO:0000256" key="1">
    <source>
        <dbReference type="ARBA" id="ARBA00004141"/>
    </source>
</evidence>
<organism evidence="7 8">
    <name type="scientific">[Candida] railenensis</name>
    <dbReference type="NCBI Taxonomy" id="45579"/>
    <lineage>
        <taxon>Eukaryota</taxon>
        <taxon>Fungi</taxon>
        <taxon>Dikarya</taxon>
        <taxon>Ascomycota</taxon>
        <taxon>Saccharomycotina</taxon>
        <taxon>Pichiomycetes</taxon>
        <taxon>Debaryomycetaceae</taxon>
        <taxon>Kurtzmaniella</taxon>
    </lineage>
</organism>
<gene>
    <name evidence="7" type="ORF">CLIB1423_01S03774</name>
</gene>
<dbReference type="GO" id="GO:0042910">
    <property type="term" value="F:xenobiotic transmembrane transporter activity"/>
    <property type="evidence" value="ECO:0007669"/>
    <property type="project" value="InterPro"/>
</dbReference>
<name>A0A9P0VVP4_9ASCO</name>
<comment type="subcellular location">
    <subcellularLocation>
        <location evidence="1">Membrane</location>
        <topology evidence="1">Multi-pass membrane protein</topology>
    </subcellularLocation>
</comment>
<dbReference type="AlphaFoldDB" id="A0A9P0VVP4"/>
<dbReference type="FunFam" id="1.20.1250.20:FF:000011">
    <property type="entry name" value="MFS multidrug transporter, putative"/>
    <property type="match status" value="1"/>
</dbReference>
<dbReference type="InterPro" id="IPR001958">
    <property type="entry name" value="Tet-R_TetA/multi-R_MdtG-like"/>
</dbReference>
<dbReference type="GO" id="GO:0005886">
    <property type="term" value="C:plasma membrane"/>
    <property type="evidence" value="ECO:0007669"/>
    <property type="project" value="TreeGrafter"/>
</dbReference>
<feature type="transmembrane region" description="Helical" evidence="5">
    <location>
        <begin position="341"/>
        <end position="360"/>
    </location>
</feature>
<feature type="transmembrane region" description="Helical" evidence="5">
    <location>
        <begin position="196"/>
        <end position="222"/>
    </location>
</feature>
<keyword evidence="2 5" id="KW-0812">Transmembrane</keyword>
<dbReference type="Pfam" id="PF07690">
    <property type="entry name" value="MFS_1"/>
    <property type="match status" value="1"/>
</dbReference>
<evidence type="ECO:0000313" key="7">
    <source>
        <dbReference type="EMBL" id="CAH2350156.1"/>
    </source>
</evidence>
<dbReference type="Proteomes" id="UP000837801">
    <property type="component" value="Unassembled WGS sequence"/>
</dbReference>
<dbReference type="InterPro" id="IPR036259">
    <property type="entry name" value="MFS_trans_sf"/>
</dbReference>
<keyword evidence="8" id="KW-1185">Reference proteome</keyword>
<feature type="transmembrane region" description="Helical" evidence="5">
    <location>
        <begin position="418"/>
        <end position="441"/>
    </location>
</feature>
<dbReference type="PANTHER" id="PTHR23502:SF23">
    <property type="entry name" value="FLUCONAZOLE RESISTANCE PROTEIN 1"/>
    <property type="match status" value="1"/>
</dbReference>
<feature type="transmembrane region" description="Helical" evidence="5">
    <location>
        <begin position="447"/>
        <end position="469"/>
    </location>
</feature>
<feature type="transmembrane region" description="Helical" evidence="5">
    <location>
        <begin position="518"/>
        <end position="539"/>
    </location>
</feature>
<dbReference type="GO" id="GO:0015244">
    <property type="term" value="F:fluconazole transmembrane transporter activity"/>
    <property type="evidence" value="ECO:0007669"/>
    <property type="project" value="TreeGrafter"/>
</dbReference>
<dbReference type="GO" id="GO:1990961">
    <property type="term" value="P:xenobiotic detoxification by transmembrane export across the plasma membrane"/>
    <property type="evidence" value="ECO:0007669"/>
    <property type="project" value="TreeGrafter"/>
</dbReference>
<evidence type="ECO:0000256" key="2">
    <source>
        <dbReference type="ARBA" id="ARBA00022692"/>
    </source>
</evidence>
<dbReference type="NCBIfam" id="TIGR00880">
    <property type="entry name" value="2_A_01_02"/>
    <property type="match status" value="1"/>
</dbReference>
<dbReference type="PANTHER" id="PTHR23502">
    <property type="entry name" value="MAJOR FACILITATOR SUPERFAMILY"/>
    <property type="match status" value="1"/>
</dbReference>
<keyword evidence="4 5" id="KW-0472">Membrane</keyword>
<dbReference type="InterPro" id="IPR011701">
    <property type="entry name" value="MFS"/>
</dbReference>
<dbReference type="OrthoDB" id="3357846at2759"/>
<dbReference type="EMBL" id="CAKXYY010000001">
    <property type="protein sequence ID" value="CAH2350156.1"/>
    <property type="molecule type" value="Genomic_DNA"/>
</dbReference>
<feature type="transmembrane region" description="Helical" evidence="5">
    <location>
        <begin position="380"/>
        <end position="397"/>
    </location>
</feature>
<feature type="transmembrane region" description="Helical" evidence="5">
    <location>
        <begin position="173"/>
        <end position="190"/>
    </location>
</feature>
<reference evidence="7" key="1">
    <citation type="submission" date="2022-03" db="EMBL/GenBank/DDBJ databases">
        <authorList>
            <person name="Legras J.-L."/>
            <person name="Devillers H."/>
            <person name="Grondin C."/>
        </authorList>
    </citation>
    <scope>NUCLEOTIDE SEQUENCE</scope>
    <source>
        <strain evidence="7">CLIB 1423</strain>
    </source>
</reference>
<proteinExistence type="predicted"/>
<feature type="transmembrane region" description="Helical" evidence="5">
    <location>
        <begin position="145"/>
        <end position="161"/>
    </location>
</feature>
<feature type="transmembrane region" description="Helical" evidence="5">
    <location>
        <begin position="265"/>
        <end position="284"/>
    </location>
</feature>
<accession>A0A9P0VVP4</accession>
<dbReference type="InterPro" id="IPR020846">
    <property type="entry name" value="MFS_dom"/>
</dbReference>
<protein>
    <submittedName>
        <fullName evidence="7">Fluconazole resistance protein 1</fullName>
    </submittedName>
</protein>
<dbReference type="Gene3D" id="1.20.1250.20">
    <property type="entry name" value="MFS general substrate transporter like domains"/>
    <property type="match status" value="1"/>
</dbReference>
<evidence type="ECO:0000256" key="4">
    <source>
        <dbReference type="ARBA" id="ARBA00023136"/>
    </source>
</evidence>
<dbReference type="SUPFAM" id="SSF103473">
    <property type="entry name" value="MFS general substrate transporter"/>
    <property type="match status" value="1"/>
</dbReference>
<evidence type="ECO:0000256" key="5">
    <source>
        <dbReference type="SAM" id="Phobius"/>
    </source>
</evidence>